<proteinExistence type="predicted"/>
<name>B4QRU5_DROSI</name>
<dbReference type="EMBL" id="CM000363">
    <property type="protein sequence ID" value="EDX11191.1"/>
    <property type="molecule type" value="Genomic_DNA"/>
</dbReference>
<sequence length="332" mass="35680">MNGLHWLPPWYFPIAKLPSGFIEYDITVSRYRVCSSAIDSRKSWPRVLVLRTSSLANDNAILADRIAPAAIIRLVGQLDGGIAQAHAAIVAAFHLGSRHTGSAVGGQEKSSVGAHAMLQRELSVAQVLAVVVAIAGLVIGYKSSRLWTYTLLDDIWHWDEVTLHILRIIALGRGGLEVEGARTGSIDHLAIPAHLIAIAAVRVLDKDPIRQDVAIAIRIHLIRARKIPDAVLRARIEVHPSGAHSVRPLAILAVVITVAGVRISRESGGHSGARITGQTLDTTGTQAFLALPVVEESSRTATTHSDPIDALNPRVARPRIVHLGSVDHQAAY</sequence>
<keyword evidence="2" id="KW-1185">Reference proteome</keyword>
<protein>
    <submittedName>
        <fullName evidence="1">GD12211</fullName>
    </submittedName>
</protein>
<accession>B4QRU5</accession>
<dbReference type="Proteomes" id="UP000000304">
    <property type="component" value="Chromosome 3L"/>
</dbReference>
<dbReference type="AlphaFoldDB" id="B4QRU5"/>
<dbReference type="HOGENOM" id="CLU_837500_0_0_1"/>
<reference evidence="1 2" key="1">
    <citation type="journal article" date="2007" name="Nature">
        <title>Evolution of genes and genomes on the Drosophila phylogeny.</title>
        <authorList>
            <consortium name="Drosophila 12 Genomes Consortium"/>
            <person name="Clark A.G."/>
            <person name="Eisen M.B."/>
            <person name="Smith D.R."/>
            <person name="Bergman C.M."/>
            <person name="Oliver B."/>
            <person name="Markow T.A."/>
            <person name="Kaufman T.C."/>
            <person name="Kellis M."/>
            <person name="Gelbart W."/>
            <person name="Iyer V.N."/>
            <person name="Pollard D.A."/>
            <person name="Sackton T.B."/>
            <person name="Larracuente A.M."/>
            <person name="Singh N.D."/>
            <person name="Abad J.P."/>
            <person name="Abt D.N."/>
            <person name="Adryan B."/>
            <person name="Aguade M."/>
            <person name="Akashi H."/>
            <person name="Anderson W.W."/>
            <person name="Aquadro C.F."/>
            <person name="Ardell D.H."/>
            <person name="Arguello R."/>
            <person name="Artieri C.G."/>
            <person name="Barbash D.A."/>
            <person name="Barker D."/>
            <person name="Barsanti P."/>
            <person name="Batterham P."/>
            <person name="Batzoglou S."/>
            <person name="Begun D."/>
            <person name="Bhutkar A."/>
            <person name="Blanco E."/>
            <person name="Bosak S.A."/>
            <person name="Bradley R.K."/>
            <person name="Brand A.D."/>
            <person name="Brent M.R."/>
            <person name="Brooks A.N."/>
            <person name="Brown R.H."/>
            <person name="Butlin R.K."/>
            <person name="Caggese C."/>
            <person name="Calvi B.R."/>
            <person name="Bernardo de Carvalho A."/>
            <person name="Caspi A."/>
            <person name="Castrezana S."/>
            <person name="Celniker S.E."/>
            <person name="Chang J.L."/>
            <person name="Chapple C."/>
            <person name="Chatterji S."/>
            <person name="Chinwalla A."/>
            <person name="Civetta A."/>
            <person name="Clifton S.W."/>
            <person name="Comeron J.M."/>
            <person name="Costello J.C."/>
            <person name="Coyne J.A."/>
            <person name="Daub J."/>
            <person name="David R.G."/>
            <person name="Delcher A.L."/>
            <person name="Delehaunty K."/>
            <person name="Do C.B."/>
            <person name="Ebling H."/>
            <person name="Edwards K."/>
            <person name="Eickbush T."/>
            <person name="Evans J.D."/>
            <person name="Filipski A."/>
            <person name="Findeiss S."/>
            <person name="Freyhult E."/>
            <person name="Fulton L."/>
            <person name="Fulton R."/>
            <person name="Garcia A.C."/>
            <person name="Gardiner A."/>
            <person name="Garfield D.A."/>
            <person name="Garvin B.E."/>
            <person name="Gibson G."/>
            <person name="Gilbert D."/>
            <person name="Gnerre S."/>
            <person name="Godfrey J."/>
            <person name="Good R."/>
            <person name="Gotea V."/>
            <person name="Gravely B."/>
            <person name="Greenberg A.J."/>
            <person name="Griffiths-Jones S."/>
            <person name="Gross S."/>
            <person name="Guigo R."/>
            <person name="Gustafson E.A."/>
            <person name="Haerty W."/>
            <person name="Hahn M.W."/>
            <person name="Halligan D.L."/>
            <person name="Halpern A.L."/>
            <person name="Halter G.M."/>
            <person name="Han M.V."/>
            <person name="Heger A."/>
            <person name="Hillier L."/>
            <person name="Hinrichs A.S."/>
            <person name="Holmes I."/>
            <person name="Hoskins R.A."/>
            <person name="Hubisz M.J."/>
            <person name="Hultmark D."/>
            <person name="Huntley M.A."/>
            <person name="Jaffe D.B."/>
            <person name="Jagadeeshan S."/>
            <person name="Jeck W.R."/>
            <person name="Johnson J."/>
            <person name="Jones C.D."/>
            <person name="Jordan W.C."/>
            <person name="Karpen G.H."/>
            <person name="Kataoka E."/>
            <person name="Keightley P.D."/>
            <person name="Kheradpour P."/>
            <person name="Kirkness E.F."/>
            <person name="Koerich L.B."/>
            <person name="Kristiansen K."/>
            <person name="Kudrna D."/>
            <person name="Kulathinal R.J."/>
            <person name="Kumar S."/>
            <person name="Kwok R."/>
            <person name="Lander E."/>
            <person name="Langley C.H."/>
            <person name="Lapoint R."/>
            <person name="Lazzaro B.P."/>
            <person name="Lee S.J."/>
            <person name="Levesque L."/>
            <person name="Li R."/>
            <person name="Lin C.F."/>
            <person name="Lin M.F."/>
            <person name="Lindblad-Toh K."/>
            <person name="Llopart A."/>
            <person name="Long M."/>
            <person name="Low L."/>
            <person name="Lozovsky E."/>
            <person name="Lu J."/>
            <person name="Luo M."/>
            <person name="Machado C.A."/>
            <person name="Makalowski W."/>
            <person name="Marzo M."/>
            <person name="Matsuda M."/>
            <person name="Matzkin L."/>
            <person name="McAllister B."/>
            <person name="McBride C.S."/>
            <person name="McKernan B."/>
            <person name="McKernan K."/>
            <person name="Mendez-Lago M."/>
            <person name="Minx P."/>
            <person name="Mollenhauer M.U."/>
            <person name="Montooth K."/>
            <person name="Mount S.M."/>
            <person name="Mu X."/>
            <person name="Myers E."/>
            <person name="Negre B."/>
            <person name="Newfeld S."/>
            <person name="Nielsen R."/>
            <person name="Noor M.A."/>
            <person name="O'Grady P."/>
            <person name="Pachter L."/>
            <person name="Papaceit M."/>
            <person name="Parisi M.J."/>
            <person name="Parisi M."/>
            <person name="Parts L."/>
            <person name="Pedersen J.S."/>
            <person name="Pesole G."/>
            <person name="Phillippy A.M."/>
            <person name="Ponting C.P."/>
            <person name="Pop M."/>
            <person name="Porcelli D."/>
            <person name="Powell J.R."/>
            <person name="Prohaska S."/>
            <person name="Pruitt K."/>
            <person name="Puig M."/>
            <person name="Quesneville H."/>
            <person name="Ram K.R."/>
            <person name="Rand D."/>
            <person name="Rasmussen M.D."/>
            <person name="Reed L.K."/>
            <person name="Reenan R."/>
            <person name="Reily A."/>
            <person name="Remington K.A."/>
            <person name="Rieger T.T."/>
            <person name="Ritchie M.G."/>
            <person name="Robin C."/>
            <person name="Rogers Y.H."/>
            <person name="Rohde C."/>
            <person name="Rozas J."/>
            <person name="Rubenfield M.J."/>
            <person name="Ruiz A."/>
            <person name="Russo S."/>
            <person name="Salzberg S.L."/>
            <person name="Sanchez-Gracia A."/>
            <person name="Saranga D.J."/>
            <person name="Sato H."/>
            <person name="Schaeffer S.W."/>
            <person name="Schatz M.C."/>
            <person name="Schlenke T."/>
            <person name="Schwartz R."/>
            <person name="Segarra C."/>
            <person name="Singh R.S."/>
            <person name="Sirot L."/>
            <person name="Sirota M."/>
            <person name="Sisneros N.B."/>
            <person name="Smith C.D."/>
            <person name="Smith T.F."/>
            <person name="Spieth J."/>
            <person name="Stage D.E."/>
            <person name="Stark A."/>
            <person name="Stephan W."/>
            <person name="Strausberg R.L."/>
            <person name="Strempel S."/>
            <person name="Sturgill D."/>
            <person name="Sutton G."/>
            <person name="Sutton G.G."/>
            <person name="Tao W."/>
            <person name="Teichmann S."/>
            <person name="Tobari Y.N."/>
            <person name="Tomimura Y."/>
            <person name="Tsolas J.M."/>
            <person name="Valente V.L."/>
            <person name="Venter E."/>
            <person name="Venter J.C."/>
            <person name="Vicario S."/>
            <person name="Vieira F.G."/>
            <person name="Vilella A.J."/>
            <person name="Villasante A."/>
            <person name="Walenz B."/>
            <person name="Wang J."/>
            <person name="Wasserman M."/>
            <person name="Watts T."/>
            <person name="Wilson D."/>
            <person name="Wilson R.K."/>
            <person name="Wing R.A."/>
            <person name="Wolfner M.F."/>
            <person name="Wong A."/>
            <person name="Wong G.K."/>
            <person name="Wu C.I."/>
            <person name="Wu G."/>
            <person name="Yamamoto D."/>
            <person name="Yang H.P."/>
            <person name="Yang S.P."/>
            <person name="Yorke J.A."/>
            <person name="Yoshida K."/>
            <person name="Zdobnov E."/>
            <person name="Zhang P."/>
            <person name="Zhang Y."/>
            <person name="Zimin A.V."/>
            <person name="Baldwin J."/>
            <person name="Abdouelleil A."/>
            <person name="Abdulkadir J."/>
            <person name="Abebe A."/>
            <person name="Abera B."/>
            <person name="Abreu J."/>
            <person name="Acer S.C."/>
            <person name="Aftuck L."/>
            <person name="Alexander A."/>
            <person name="An P."/>
            <person name="Anderson E."/>
            <person name="Anderson S."/>
            <person name="Arachi H."/>
            <person name="Azer M."/>
            <person name="Bachantsang P."/>
            <person name="Barry A."/>
            <person name="Bayul T."/>
            <person name="Berlin A."/>
            <person name="Bessette D."/>
            <person name="Bloom T."/>
            <person name="Blye J."/>
            <person name="Boguslavskiy L."/>
            <person name="Bonnet C."/>
            <person name="Boukhgalter B."/>
            <person name="Bourzgui I."/>
            <person name="Brown A."/>
            <person name="Cahill P."/>
            <person name="Channer S."/>
            <person name="Cheshatsang Y."/>
            <person name="Chuda L."/>
            <person name="Citroen M."/>
            <person name="Collymore A."/>
            <person name="Cooke P."/>
            <person name="Costello M."/>
            <person name="D'Aco K."/>
            <person name="Daza R."/>
            <person name="De Haan G."/>
            <person name="DeGray S."/>
            <person name="DeMaso C."/>
            <person name="Dhargay N."/>
            <person name="Dooley K."/>
            <person name="Dooley E."/>
            <person name="Doricent M."/>
            <person name="Dorje P."/>
            <person name="Dorjee K."/>
            <person name="Dupes A."/>
            <person name="Elong R."/>
            <person name="Falk J."/>
            <person name="Farina A."/>
            <person name="Faro S."/>
            <person name="Ferguson D."/>
            <person name="Fisher S."/>
            <person name="Foley C.D."/>
            <person name="Franke A."/>
            <person name="Friedrich D."/>
            <person name="Gadbois L."/>
            <person name="Gearin G."/>
            <person name="Gearin C.R."/>
            <person name="Giannoukos G."/>
            <person name="Goode T."/>
            <person name="Graham J."/>
            <person name="Grandbois E."/>
            <person name="Grewal S."/>
            <person name="Gyaltsen K."/>
            <person name="Hafez N."/>
            <person name="Hagos B."/>
            <person name="Hall J."/>
            <person name="Henson C."/>
            <person name="Hollinger A."/>
            <person name="Honan T."/>
            <person name="Huard M.D."/>
            <person name="Hughes L."/>
            <person name="Hurhula B."/>
            <person name="Husby M.E."/>
            <person name="Kamat A."/>
            <person name="Kanga B."/>
            <person name="Kashin S."/>
            <person name="Khazanovich D."/>
            <person name="Kisner P."/>
            <person name="Lance K."/>
            <person name="Lara M."/>
            <person name="Lee W."/>
            <person name="Lennon N."/>
            <person name="Letendre F."/>
            <person name="LeVine R."/>
            <person name="Lipovsky A."/>
            <person name="Liu X."/>
            <person name="Liu J."/>
            <person name="Liu S."/>
            <person name="Lokyitsang T."/>
            <person name="Lokyitsang Y."/>
            <person name="Lubonja R."/>
            <person name="Lui A."/>
            <person name="MacDonald P."/>
            <person name="Magnisalis V."/>
            <person name="Maru K."/>
            <person name="Matthews C."/>
            <person name="McCusker W."/>
            <person name="McDonough S."/>
            <person name="Mehta T."/>
            <person name="Meldrim J."/>
            <person name="Meneus L."/>
            <person name="Mihai O."/>
            <person name="Mihalev A."/>
            <person name="Mihova T."/>
            <person name="Mittelman R."/>
            <person name="Mlenga V."/>
            <person name="Montmayeur A."/>
            <person name="Mulrain L."/>
            <person name="Navidi A."/>
            <person name="Naylor J."/>
            <person name="Negash T."/>
            <person name="Nguyen T."/>
            <person name="Nguyen N."/>
            <person name="Nicol R."/>
            <person name="Norbu C."/>
            <person name="Norbu N."/>
            <person name="Novod N."/>
            <person name="O'Neill B."/>
            <person name="Osman S."/>
            <person name="Markiewicz E."/>
            <person name="Oyono O.L."/>
            <person name="Patti C."/>
            <person name="Phunkhang P."/>
            <person name="Pierre F."/>
            <person name="Priest M."/>
            <person name="Raghuraman S."/>
            <person name="Rege F."/>
            <person name="Reyes R."/>
            <person name="Rise C."/>
            <person name="Rogov P."/>
            <person name="Ross K."/>
            <person name="Ryan E."/>
            <person name="Settipalli S."/>
            <person name="Shea T."/>
            <person name="Sherpa N."/>
            <person name="Shi L."/>
            <person name="Shih D."/>
            <person name="Sparrow T."/>
            <person name="Spaulding J."/>
            <person name="Stalker J."/>
            <person name="Stange-Thomann N."/>
            <person name="Stavropoulos S."/>
            <person name="Stone C."/>
            <person name="Strader C."/>
            <person name="Tesfaye S."/>
            <person name="Thomson T."/>
            <person name="Thoulutsang Y."/>
            <person name="Thoulutsang D."/>
            <person name="Topham K."/>
            <person name="Topping I."/>
            <person name="Tsamla T."/>
            <person name="Vassiliev H."/>
            <person name="Vo A."/>
            <person name="Wangchuk T."/>
            <person name="Wangdi T."/>
            <person name="Weiand M."/>
            <person name="Wilkinson J."/>
            <person name="Wilson A."/>
            <person name="Yadav S."/>
            <person name="Young G."/>
            <person name="Yu Q."/>
            <person name="Zembek L."/>
            <person name="Zhong D."/>
            <person name="Zimmer A."/>
            <person name="Zwirko Z."/>
            <person name="Jaffe D.B."/>
            <person name="Alvarez P."/>
            <person name="Brockman W."/>
            <person name="Butler J."/>
            <person name="Chin C."/>
            <person name="Gnerre S."/>
            <person name="Grabherr M."/>
            <person name="Kleber M."/>
            <person name="Mauceli E."/>
            <person name="MacCallum I."/>
        </authorList>
    </citation>
    <scope>NUCLEOTIDE SEQUENCE [LARGE SCALE GENOMIC DNA]</scope>
    <source>
        <strain evidence="2">white501</strain>
    </source>
</reference>
<gene>
    <name evidence="1" type="primary">Dsim\GD12211</name>
    <name evidence="1" type="ORF">Dsim_GD12211</name>
</gene>
<organism evidence="1 2">
    <name type="scientific">Drosophila simulans</name>
    <name type="common">Fruit fly</name>
    <dbReference type="NCBI Taxonomy" id="7240"/>
    <lineage>
        <taxon>Eukaryota</taxon>
        <taxon>Metazoa</taxon>
        <taxon>Ecdysozoa</taxon>
        <taxon>Arthropoda</taxon>
        <taxon>Hexapoda</taxon>
        <taxon>Insecta</taxon>
        <taxon>Pterygota</taxon>
        <taxon>Neoptera</taxon>
        <taxon>Endopterygota</taxon>
        <taxon>Diptera</taxon>
        <taxon>Brachycera</taxon>
        <taxon>Muscomorpha</taxon>
        <taxon>Ephydroidea</taxon>
        <taxon>Drosophilidae</taxon>
        <taxon>Drosophila</taxon>
        <taxon>Sophophora</taxon>
    </lineage>
</organism>
<evidence type="ECO:0000313" key="1">
    <source>
        <dbReference type="EMBL" id="EDX11191.1"/>
    </source>
</evidence>
<evidence type="ECO:0000313" key="2">
    <source>
        <dbReference type="Proteomes" id="UP000000304"/>
    </source>
</evidence>